<protein>
    <submittedName>
        <fullName evidence="1">Uncharacterized protein</fullName>
    </submittedName>
</protein>
<evidence type="ECO:0000313" key="1">
    <source>
        <dbReference type="EMBL" id="GBL47375.1"/>
    </source>
</evidence>
<gene>
    <name evidence="1" type="ORF">SFMTTN_3210</name>
</gene>
<organism evidence="1 2">
    <name type="scientific">Sulfuriferula multivorans</name>
    <dbReference type="NCBI Taxonomy" id="1559896"/>
    <lineage>
        <taxon>Bacteria</taxon>
        <taxon>Pseudomonadati</taxon>
        <taxon>Pseudomonadota</taxon>
        <taxon>Betaproteobacteria</taxon>
        <taxon>Nitrosomonadales</taxon>
        <taxon>Sulfuricellaceae</taxon>
        <taxon>Sulfuriferula</taxon>
    </lineage>
</organism>
<evidence type="ECO:0000313" key="2">
    <source>
        <dbReference type="Proteomes" id="UP000286806"/>
    </source>
</evidence>
<accession>A0A401JHB7</accession>
<dbReference type="Proteomes" id="UP000286806">
    <property type="component" value="Unassembled WGS sequence"/>
</dbReference>
<name>A0A401JHB7_9PROT</name>
<proteinExistence type="predicted"/>
<comment type="caution">
    <text evidence="1">The sequence shown here is derived from an EMBL/GenBank/DDBJ whole genome shotgun (WGS) entry which is preliminary data.</text>
</comment>
<reference evidence="1 2" key="1">
    <citation type="journal article" date="2019" name="Front. Microbiol.">
        <title>Genomes of Neutrophilic Sulfur-Oxidizing Chemolithoautotrophs Representing 9 Proteobacterial Species From 8 Genera.</title>
        <authorList>
            <person name="Watanabe T."/>
            <person name="Kojima H."/>
            <person name="Umezawa K."/>
            <person name="Hori C."/>
            <person name="Takasuka T.E."/>
            <person name="Kato Y."/>
            <person name="Fukui M."/>
        </authorList>
    </citation>
    <scope>NUCLEOTIDE SEQUENCE [LARGE SCALE GENOMIC DNA]</scope>
    <source>
        <strain evidence="1 2">TTN</strain>
    </source>
</reference>
<dbReference type="EMBL" id="BGOW01000039">
    <property type="protein sequence ID" value="GBL47375.1"/>
    <property type="molecule type" value="Genomic_DNA"/>
</dbReference>
<sequence>MDTLGLKAKSPPYLKDLRLLGPFADLHLLWLAPDIQSD</sequence>
<keyword evidence="2" id="KW-1185">Reference proteome</keyword>
<dbReference type="AlphaFoldDB" id="A0A401JHB7"/>